<evidence type="ECO:0000259" key="2">
    <source>
        <dbReference type="Pfam" id="PF21031"/>
    </source>
</evidence>
<feature type="repeat" description="WD" evidence="1">
    <location>
        <begin position="61"/>
        <end position="102"/>
    </location>
</feature>
<sequence length="145" mass="16503">MLWKLNGEELLKCQELPNYGSACTNVKFWQDYLIAGYGSGHIRLFYVNKNNEVVINLLAEVVAHARWITALDIASQNGYILTVSEDSFIRIWAIEKHEKTTMVQKYFTSLQDCFLTGGKFLNASGAEFCVSVYDNAMVQCFNLIK</sequence>
<feature type="domain" description="WD repeat-containing protein 54 beta-propeller" evidence="2">
    <location>
        <begin position="6"/>
        <end position="142"/>
    </location>
</feature>
<name>A0A1B6EGE5_9HEMI</name>
<dbReference type="PROSITE" id="PS50082">
    <property type="entry name" value="WD_REPEATS_2"/>
    <property type="match status" value="1"/>
</dbReference>
<dbReference type="InterPro" id="IPR001680">
    <property type="entry name" value="WD40_rpt"/>
</dbReference>
<dbReference type="InterPro" id="IPR036322">
    <property type="entry name" value="WD40_repeat_dom_sf"/>
</dbReference>
<dbReference type="InterPro" id="IPR015943">
    <property type="entry name" value="WD40/YVTN_repeat-like_dom_sf"/>
</dbReference>
<protein>
    <recommendedName>
        <fullName evidence="2">WD repeat-containing protein 54 beta-propeller domain-containing protein</fullName>
    </recommendedName>
</protein>
<evidence type="ECO:0000313" key="4">
    <source>
        <dbReference type="EMBL" id="JAS37016.1"/>
    </source>
</evidence>
<evidence type="ECO:0000313" key="3">
    <source>
        <dbReference type="EMBL" id="JAS14832.1"/>
    </source>
</evidence>
<evidence type="ECO:0000256" key="1">
    <source>
        <dbReference type="PROSITE-ProRule" id="PRU00221"/>
    </source>
</evidence>
<accession>A0A1B6EGE5</accession>
<dbReference type="SMART" id="SM00320">
    <property type="entry name" value="WD40"/>
    <property type="match status" value="2"/>
</dbReference>
<dbReference type="EMBL" id="GEDC01022466">
    <property type="protein sequence ID" value="JAS14832.1"/>
    <property type="molecule type" value="Transcribed_RNA"/>
</dbReference>
<dbReference type="InterPro" id="IPR049546">
    <property type="entry name" value="WDR54_beta_prop"/>
</dbReference>
<keyword evidence="1" id="KW-0853">WD repeat</keyword>
<dbReference type="PROSITE" id="PS50294">
    <property type="entry name" value="WD_REPEATS_REGION"/>
    <property type="match status" value="1"/>
</dbReference>
<gene>
    <name evidence="3" type="ORF">g.3797</name>
    <name evidence="4" type="ORF">g.3798</name>
</gene>
<reference evidence="4" key="1">
    <citation type="submission" date="2015-12" db="EMBL/GenBank/DDBJ databases">
        <title>De novo transcriptome assembly of four potential Pierce s Disease insect vectors from Arizona vineyards.</title>
        <authorList>
            <person name="Tassone E.E."/>
        </authorList>
    </citation>
    <scope>NUCLEOTIDE SEQUENCE</scope>
</reference>
<dbReference type="SUPFAM" id="SSF50978">
    <property type="entry name" value="WD40 repeat-like"/>
    <property type="match status" value="1"/>
</dbReference>
<dbReference type="Pfam" id="PF21031">
    <property type="entry name" value="WDR54"/>
    <property type="match status" value="1"/>
</dbReference>
<proteinExistence type="predicted"/>
<dbReference type="AlphaFoldDB" id="A0A1B6EGE5"/>
<organism evidence="4">
    <name type="scientific">Clastoptera arizonana</name>
    <name type="common">Arizona spittle bug</name>
    <dbReference type="NCBI Taxonomy" id="38151"/>
    <lineage>
        <taxon>Eukaryota</taxon>
        <taxon>Metazoa</taxon>
        <taxon>Ecdysozoa</taxon>
        <taxon>Arthropoda</taxon>
        <taxon>Hexapoda</taxon>
        <taxon>Insecta</taxon>
        <taxon>Pterygota</taxon>
        <taxon>Neoptera</taxon>
        <taxon>Paraneoptera</taxon>
        <taxon>Hemiptera</taxon>
        <taxon>Auchenorrhyncha</taxon>
        <taxon>Cercopoidea</taxon>
        <taxon>Clastopteridae</taxon>
        <taxon>Clastoptera</taxon>
    </lineage>
</organism>
<dbReference type="Gene3D" id="2.130.10.10">
    <property type="entry name" value="YVTN repeat-like/Quinoprotein amine dehydrogenase"/>
    <property type="match status" value="1"/>
</dbReference>
<dbReference type="EMBL" id="GEDC01000282">
    <property type="protein sequence ID" value="JAS37016.1"/>
    <property type="molecule type" value="Transcribed_RNA"/>
</dbReference>